<keyword evidence="2" id="KW-1185">Reference proteome</keyword>
<evidence type="ECO:0000313" key="1">
    <source>
        <dbReference type="EMBL" id="KAK4504283.1"/>
    </source>
</evidence>
<comment type="caution">
    <text evidence="1">The sequence shown here is derived from an EMBL/GenBank/DDBJ whole genome shotgun (WGS) entry which is preliminary data.</text>
</comment>
<protein>
    <submittedName>
        <fullName evidence="1">Uncharacterized protein</fullName>
    </submittedName>
</protein>
<proteinExistence type="predicted"/>
<sequence>MNQLCVHCEEELKLDSESIIWNGARIHQWAVEEYGEYIDALEINQETKTKIGRETANSVERQFKIRRWCREHDRKFEGRYVEDDQGPRSFSLEVFPRIVLRYQGEDDIPEQETELRNRKRTVNKVPTSNGKVKAIFQRENCLILDEDLRFLGKGCGKETVTESTSTVAVQEKVQRL</sequence>
<organism evidence="1 2">
    <name type="scientific">Zasmidium cellare</name>
    <name type="common">Wine cellar mold</name>
    <name type="synonym">Racodium cellare</name>
    <dbReference type="NCBI Taxonomy" id="395010"/>
    <lineage>
        <taxon>Eukaryota</taxon>
        <taxon>Fungi</taxon>
        <taxon>Dikarya</taxon>
        <taxon>Ascomycota</taxon>
        <taxon>Pezizomycotina</taxon>
        <taxon>Dothideomycetes</taxon>
        <taxon>Dothideomycetidae</taxon>
        <taxon>Mycosphaerellales</taxon>
        <taxon>Mycosphaerellaceae</taxon>
        <taxon>Zasmidium</taxon>
    </lineage>
</organism>
<reference evidence="1 2" key="1">
    <citation type="journal article" date="2023" name="G3 (Bethesda)">
        <title>A chromosome-level genome assembly of Zasmidium syzygii isolated from banana leaves.</title>
        <authorList>
            <person name="van Westerhoven A.C."/>
            <person name="Mehrabi R."/>
            <person name="Talebi R."/>
            <person name="Steentjes M.B.F."/>
            <person name="Corcolon B."/>
            <person name="Chong P.A."/>
            <person name="Kema G.H.J."/>
            <person name="Seidl M.F."/>
        </authorList>
    </citation>
    <scope>NUCLEOTIDE SEQUENCE [LARGE SCALE GENOMIC DNA]</scope>
    <source>
        <strain evidence="1 2">P124</strain>
    </source>
</reference>
<dbReference type="EMBL" id="JAXOVC010000003">
    <property type="protein sequence ID" value="KAK4504283.1"/>
    <property type="molecule type" value="Genomic_DNA"/>
</dbReference>
<dbReference type="Proteomes" id="UP001305779">
    <property type="component" value="Unassembled WGS sequence"/>
</dbReference>
<name>A0ABR0ET92_ZASCE</name>
<evidence type="ECO:0000313" key="2">
    <source>
        <dbReference type="Proteomes" id="UP001305779"/>
    </source>
</evidence>
<gene>
    <name evidence="1" type="ORF">PRZ48_005199</name>
</gene>
<accession>A0ABR0ET92</accession>